<dbReference type="InterPro" id="IPR004323">
    <property type="entry name" value="Ion_tolerance_CutA"/>
</dbReference>
<reference evidence="3" key="1">
    <citation type="submission" date="2017-04" db="EMBL/GenBank/DDBJ databases">
        <authorList>
            <person name="Varghese N."/>
            <person name="Submissions S."/>
        </authorList>
    </citation>
    <scope>NUCLEOTIDE SEQUENCE [LARGE SCALE GENOMIC DNA]</scope>
</reference>
<dbReference type="RefSeq" id="WP_086437169.1">
    <property type="nucleotide sequence ID" value="NZ_FXWG01000002.1"/>
</dbReference>
<dbReference type="Proteomes" id="UP000194420">
    <property type="component" value="Unassembled WGS sequence"/>
</dbReference>
<keyword evidence="3" id="KW-1185">Reference proteome</keyword>
<dbReference type="OrthoDB" id="37622at2"/>
<accession>A0A1Y6F286</accession>
<dbReference type="GO" id="GO:0010038">
    <property type="term" value="P:response to metal ion"/>
    <property type="evidence" value="ECO:0007669"/>
    <property type="project" value="InterPro"/>
</dbReference>
<sequence>MTAMMYAPFPDRDSAREIAAVLLEEKLIACANILGEVESLFSWEGELDSAVEVGVLFKTDKTILDRATKRLGELHPYDTPAVLGWDCSFAAPATMNWLAGLQA</sequence>
<dbReference type="Gene3D" id="3.30.70.120">
    <property type="match status" value="1"/>
</dbReference>
<name>A0A1Y6F286_9SPHN</name>
<dbReference type="GO" id="GO:0005507">
    <property type="term" value="F:copper ion binding"/>
    <property type="evidence" value="ECO:0007669"/>
    <property type="project" value="TreeGrafter"/>
</dbReference>
<proteinExistence type="inferred from homology"/>
<organism evidence="2 3">
    <name type="scientific">Altererythrobacter xiamenensis</name>
    <dbReference type="NCBI Taxonomy" id="1316679"/>
    <lineage>
        <taxon>Bacteria</taxon>
        <taxon>Pseudomonadati</taxon>
        <taxon>Pseudomonadota</taxon>
        <taxon>Alphaproteobacteria</taxon>
        <taxon>Sphingomonadales</taxon>
        <taxon>Erythrobacteraceae</taxon>
        <taxon>Altererythrobacter</taxon>
    </lineage>
</organism>
<gene>
    <name evidence="2" type="ORF">SAMN06297468_1221</name>
</gene>
<dbReference type="AlphaFoldDB" id="A0A1Y6F286"/>
<evidence type="ECO:0000256" key="1">
    <source>
        <dbReference type="ARBA" id="ARBA00010169"/>
    </source>
</evidence>
<protein>
    <submittedName>
        <fullName evidence="2">Divalent cation tolerance protein</fullName>
    </submittedName>
</protein>
<dbReference type="PANTHER" id="PTHR23419">
    <property type="entry name" value="DIVALENT CATION TOLERANCE CUTA-RELATED"/>
    <property type="match status" value="1"/>
</dbReference>
<dbReference type="PANTHER" id="PTHR23419:SF8">
    <property type="entry name" value="FI09726P"/>
    <property type="match status" value="1"/>
</dbReference>
<dbReference type="SUPFAM" id="SSF54913">
    <property type="entry name" value="GlnB-like"/>
    <property type="match status" value="1"/>
</dbReference>
<comment type="similarity">
    <text evidence="1">Belongs to the CutA family.</text>
</comment>
<dbReference type="InterPro" id="IPR015867">
    <property type="entry name" value="N-reg_PII/ATP_PRibTrfase_C"/>
</dbReference>
<evidence type="ECO:0000313" key="2">
    <source>
        <dbReference type="EMBL" id="SMQ68954.1"/>
    </source>
</evidence>
<dbReference type="EMBL" id="FXWG01000002">
    <property type="protein sequence ID" value="SMQ68954.1"/>
    <property type="molecule type" value="Genomic_DNA"/>
</dbReference>
<evidence type="ECO:0000313" key="3">
    <source>
        <dbReference type="Proteomes" id="UP000194420"/>
    </source>
</evidence>
<dbReference type="Pfam" id="PF03091">
    <property type="entry name" value="CutA1"/>
    <property type="match status" value="1"/>
</dbReference>
<dbReference type="InterPro" id="IPR011322">
    <property type="entry name" value="N-reg_PII-like_a/b"/>
</dbReference>